<feature type="compositionally biased region" description="Low complexity" evidence="1">
    <location>
        <begin position="41"/>
        <end position="102"/>
    </location>
</feature>
<dbReference type="Pfam" id="PF01298">
    <property type="entry name" value="TbpB_B_D"/>
    <property type="match status" value="1"/>
</dbReference>
<feature type="compositionally biased region" description="Polar residues" evidence="1">
    <location>
        <begin position="25"/>
        <end position="40"/>
    </location>
</feature>
<dbReference type="InterPro" id="IPR054843">
    <property type="entry name" value="Slam_hemophilin_C"/>
</dbReference>
<dbReference type="NCBIfam" id="NF041636">
    <property type="entry name" value="slam_lipo"/>
    <property type="match status" value="1"/>
</dbReference>
<dbReference type="AlphaFoldDB" id="A0A420XI72"/>
<dbReference type="InterPro" id="IPR001677">
    <property type="entry name" value="TbpB_B_D"/>
</dbReference>
<evidence type="ECO:0000259" key="3">
    <source>
        <dbReference type="Pfam" id="PF01298"/>
    </source>
</evidence>
<keyword evidence="5" id="KW-1185">Reference proteome</keyword>
<evidence type="ECO:0000313" key="4">
    <source>
        <dbReference type="EMBL" id="RKR77045.1"/>
    </source>
</evidence>
<dbReference type="SUPFAM" id="SSF56925">
    <property type="entry name" value="OMPA-like"/>
    <property type="match status" value="1"/>
</dbReference>
<dbReference type="Proteomes" id="UP000280099">
    <property type="component" value="Unassembled WGS sequence"/>
</dbReference>
<protein>
    <submittedName>
        <fullName evidence="4">Transferrin binding protein</fullName>
    </submittedName>
</protein>
<accession>A0A420XI72</accession>
<feature type="region of interest" description="Disordered" evidence="1">
    <location>
        <begin position="25"/>
        <end position="102"/>
    </location>
</feature>
<comment type="caution">
    <text evidence="4">The sequence shown here is derived from an EMBL/GenBank/DDBJ whole genome shotgun (WGS) entry which is preliminary data.</text>
</comment>
<dbReference type="Gene3D" id="2.40.160.90">
    <property type="match status" value="1"/>
</dbReference>
<gene>
    <name evidence="4" type="ORF">DES31_0364</name>
</gene>
<evidence type="ECO:0000256" key="1">
    <source>
        <dbReference type="SAM" id="MobiDB-lite"/>
    </source>
</evidence>
<reference evidence="4 5" key="1">
    <citation type="submission" date="2018-10" db="EMBL/GenBank/DDBJ databases">
        <title>Genomic Encyclopedia of Type Strains, Phase IV (KMG-IV): sequencing the most valuable type-strain genomes for metagenomic binning, comparative biology and taxonomic classification.</title>
        <authorList>
            <person name="Goeker M."/>
        </authorList>
    </citation>
    <scope>NUCLEOTIDE SEQUENCE [LARGE SCALE GENOMIC DNA]</scope>
    <source>
        <strain evidence="4 5">DSM 23800</strain>
    </source>
</reference>
<dbReference type="InterPro" id="IPR011250">
    <property type="entry name" value="OMP/PagP_B-barrel"/>
</dbReference>
<name>A0A420XI72_9PAST</name>
<keyword evidence="2" id="KW-0732">Signal</keyword>
<dbReference type="OrthoDB" id="5689800at2"/>
<feature type="signal peptide" evidence="2">
    <location>
        <begin position="1"/>
        <end position="24"/>
    </location>
</feature>
<dbReference type="PROSITE" id="PS51257">
    <property type="entry name" value="PROKAR_LIPOPROTEIN"/>
    <property type="match status" value="1"/>
</dbReference>
<sequence length="313" mass="32479">MKNTIKFSLSIVACSILVACSSGGSSHNDSAPTGANTPSINSGTTNSGTTNSGTTNSGTTNSGTTNSGTTNSGTTNSGTTNSGTTNSGTTNSGTTNSGSTTQSTNAVGAAYVISGEDDRVTVLHKDITDASNLNVLVIDGQRLRVSYQDQGISAGSWFRQNDSANCCGRYSDVRFGVLDADNSDKDYIYYHGNPTKTMPMEGSASYQGYFVINADQEPRFDDDDLLYGTGKFSVNFGNKTLSGNLEGESSSGLAPLSMTAKISGNSFTGDLVSRDFATDAKVEGKFFGNNAKELGGIFKDDRNTWGGAFGASQ</sequence>
<evidence type="ECO:0000313" key="5">
    <source>
        <dbReference type="Proteomes" id="UP000280099"/>
    </source>
</evidence>
<dbReference type="EMBL" id="RBJC01000004">
    <property type="protein sequence ID" value="RKR77045.1"/>
    <property type="molecule type" value="Genomic_DNA"/>
</dbReference>
<dbReference type="RefSeq" id="WP_121121402.1">
    <property type="nucleotide sequence ID" value="NZ_CP016604.1"/>
</dbReference>
<feature type="chain" id="PRO_5019487965" evidence="2">
    <location>
        <begin position="25"/>
        <end position="313"/>
    </location>
</feature>
<proteinExistence type="predicted"/>
<organism evidence="4 5">
    <name type="scientific">Otariodibacter oris</name>
    <dbReference type="NCBI Taxonomy" id="1032623"/>
    <lineage>
        <taxon>Bacteria</taxon>
        <taxon>Pseudomonadati</taxon>
        <taxon>Pseudomonadota</taxon>
        <taxon>Gammaproteobacteria</taxon>
        <taxon>Pasteurellales</taxon>
        <taxon>Pasteurellaceae</taxon>
        <taxon>Otariodibacter</taxon>
    </lineage>
</organism>
<evidence type="ECO:0000256" key="2">
    <source>
        <dbReference type="SAM" id="SignalP"/>
    </source>
</evidence>
<feature type="domain" description="Transferrin-binding protein B C-lobe/N-lobe beta-barrel" evidence="3">
    <location>
        <begin position="198"/>
        <end position="313"/>
    </location>
</feature>